<dbReference type="Gene3D" id="3.40.50.1820">
    <property type="entry name" value="alpha/beta hydrolase"/>
    <property type="match status" value="1"/>
</dbReference>
<feature type="signal peptide" evidence="4">
    <location>
        <begin position="1"/>
        <end position="19"/>
    </location>
</feature>
<dbReference type="AlphaFoldDB" id="A0A2K3LFZ6"/>
<proteinExistence type="inferred from homology"/>
<dbReference type="EMBL" id="ASHM01032394">
    <property type="protein sequence ID" value="PNX77456.1"/>
    <property type="molecule type" value="Genomic_DNA"/>
</dbReference>
<dbReference type="SUPFAM" id="SSF53474">
    <property type="entry name" value="alpha/beta-Hydrolases"/>
    <property type="match status" value="1"/>
</dbReference>
<reference evidence="5 6" key="1">
    <citation type="journal article" date="2014" name="Am. J. Bot.">
        <title>Genome assembly and annotation for red clover (Trifolium pratense; Fabaceae).</title>
        <authorList>
            <person name="Istvanek J."/>
            <person name="Jaros M."/>
            <person name="Krenek A."/>
            <person name="Repkova J."/>
        </authorList>
    </citation>
    <scope>NUCLEOTIDE SEQUENCE [LARGE SCALE GENOMIC DNA]</scope>
    <source>
        <strain evidence="6">cv. Tatra</strain>
        <tissue evidence="5">Young leaves</tissue>
    </source>
</reference>
<feature type="chain" id="PRO_5014210149" description="Carboxypeptidase" evidence="4">
    <location>
        <begin position="20"/>
        <end position="240"/>
    </location>
</feature>
<feature type="non-terminal residue" evidence="5">
    <location>
        <position position="240"/>
    </location>
</feature>
<dbReference type="InterPro" id="IPR001563">
    <property type="entry name" value="Peptidase_S10"/>
</dbReference>
<reference evidence="5 6" key="2">
    <citation type="journal article" date="2017" name="Front. Plant Sci.">
        <title>Gene Classification and Mining of Molecular Markers Useful in Red Clover (Trifolium pratense) Breeding.</title>
        <authorList>
            <person name="Istvanek J."/>
            <person name="Dluhosova J."/>
            <person name="Dluhos P."/>
            <person name="Patkova L."/>
            <person name="Nedelnik J."/>
            <person name="Repkova J."/>
        </authorList>
    </citation>
    <scope>NUCLEOTIDE SEQUENCE [LARGE SCALE GENOMIC DNA]</scope>
    <source>
        <strain evidence="6">cv. Tatra</strain>
        <tissue evidence="5">Young leaves</tissue>
    </source>
</reference>
<comment type="similarity">
    <text evidence="2 4">Belongs to the peptidase S10 family.</text>
</comment>
<evidence type="ECO:0000256" key="3">
    <source>
        <dbReference type="ARBA" id="ARBA00022525"/>
    </source>
</evidence>
<dbReference type="GO" id="GO:0005576">
    <property type="term" value="C:extracellular region"/>
    <property type="evidence" value="ECO:0007669"/>
    <property type="project" value="UniProtKB-SubCell"/>
</dbReference>
<comment type="caution">
    <text evidence="5">The sequence shown here is derived from an EMBL/GenBank/DDBJ whole genome shotgun (WGS) entry which is preliminary data.</text>
</comment>
<accession>A0A2K3LFZ6</accession>
<keyword evidence="3" id="KW-0964">Secreted</keyword>
<sequence>MLFFLIMFISPSFSSPTTCSTNNDILLSSTRSYPKLQAENLIRGLNLFPKHSINTPENDPHFVHGNIVEKKFTFPGFVDSDPSVEELGHHAGYYRLPHSKAARMFYFFFESRNNKDDPVVIWLTGGPGCSSEIALFYENGPFQFSKENKLSLVWNQYGWDMASNIIFVDQPTGTGFSYTTDDSDVRHDENGVSNDLYDFLQAFFKEHPQFTKNDFYITGESYAGHYIPAFASRVHQGNKA</sequence>
<evidence type="ECO:0000313" key="5">
    <source>
        <dbReference type="EMBL" id="PNX77456.1"/>
    </source>
</evidence>
<keyword evidence="4 5" id="KW-0121">Carboxypeptidase</keyword>
<dbReference type="InterPro" id="IPR029058">
    <property type="entry name" value="AB_hydrolase_fold"/>
</dbReference>
<organism evidence="5 6">
    <name type="scientific">Trifolium pratense</name>
    <name type="common">Red clover</name>
    <dbReference type="NCBI Taxonomy" id="57577"/>
    <lineage>
        <taxon>Eukaryota</taxon>
        <taxon>Viridiplantae</taxon>
        <taxon>Streptophyta</taxon>
        <taxon>Embryophyta</taxon>
        <taxon>Tracheophyta</taxon>
        <taxon>Spermatophyta</taxon>
        <taxon>Magnoliopsida</taxon>
        <taxon>eudicotyledons</taxon>
        <taxon>Gunneridae</taxon>
        <taxon>Pentapetalae</taxon>
        <taxon>rosids</taxon>
        <taxon>fabids</taxon>
        <taxon>Fabales</taxon>
        <taxon>Fabaceae</taxon>
        <taxon>Papilionoideae</taxon>
        <taxon>50 kb inversion clade</taxon>
        <taxon>NPAAA clade</taxon>
        <taxon>Hologalegina</taxon>
        <taxon>IRL clade</taxon>
        <taxon>Trifolieae</taxon>
        <taxon>Trifolium</taxon>
    </lineage>
</organism>
<dbReference type="EC" id="3.4.16.-" evidence="4"/>
<comment type="subcellular location">
    <subcellularLocation>
        <location evidence="1">Secreted</location>
    </subcellularLocation>
</comment>
<dbReference type="PROSITE" id="PS00131">
    <property type="entry name" value="CARBOXYPEPT_SER_SER"/>
    <property type="match status" value="1"/>
</dbReference>
<keyword evidence="4" id="KW-0732">Signal</keyword>
<dbReference type="PANTHER" id="PTHR11802:SF350">
    <property type="entry name" value="CARBOXYPEPTIDASE"/>
    <property type="match status" value="1"/>
</dbReference>
<evidence type="ECO:0000256" key="2">
    <source>
        <dbReference type="ARBA" id="ARBA00009431"/>
    </source>
</evidence>
<dbReference type="GO" id="GO:0006508">
    <property type="term" value="P:proteolysis"/>
    <property type="evidence" value="ECO:0007669"/>
    <property type="project" value="UniProtKB-KW"/>
</dbReference>
<evidence type="ECO:0000256" key="4">
    <source>
        <dbReference type="RuleBase" id="RU361156"/>
    </source>
</evidence>
<dbReference type="ExpressionAtlas" id="A0A2K3LFZ6">
    <property type="expression patterns" value="baseline"/>
</dbReference>
<dbReference type="Proteomes" id="UP000236291">
    <property type="component" value="Unassembled WGS sequence"/>
</dbReference>
<keyword evidence="4" id="KW-0378">Hydrolase</keyword>
<dbReference type="GO" id="GO:0005773">
    <property type="term" value="C:vacuole"/>
    <property type="evidence" value="ECO:0007669"/>
    <property type="project" value="TreeGrafter"/>
</dbReference>
<protein>
    <recommendedName>
        <fullName evidence="4">Carboxypeptidase</fullName>
        <ecNumber evidence="4">3.4.16.-</ecNumber>
    </recommendedName>
</protein>
<dbReference type="PANTHER" id="PTHR11802">
    <property type="entry name" value="SERINE PROTEASE FAMILY S10 SERINE CARBOXYPEPTIDASE"/>
    <property type="match status" value="1"/>
</dbReference>
<dbReference type="STRING" id="57577.A0A2K3LFZ6"/>
<dbReference type="InterPro" id="IPR018202">
    <property type="entry name" value="Ser_caboxypep_ser_AS"/>
</dbReference>
<gene>
    <name evidence="5" type="ORF">L195_g033424</name>
</gene>
<evidence type="ECO:0000313" key="6">
    <source>
        <dbReference type="Proteomes" id="UP000236291"/>
    </source>
</evidence>
<dbReference type="Pfam" id="PF00450">
    <property type="entry name" value="Peptidase_S10"/>
    <property type="match status" value="1"/>
</dbReference>
<dbReference type="GO" id="GO:0004185">
    <property type="term" value="F:serine-type carboxypeptidase activity"/>
    <property type="evidence" value="ECO:0007669"/>
    <property type="project" value="UniProtKB-UniRule"/>
</dbReference>
<name>A0A2K3LFZ6_TRIPR</name>
<keyword evidence="4" id="KW-0645">Protease</keyword>
<dbReference type="PRINTS" id="PR00724">
    <property type="entry name" value="CRBOXYPTASEC"/>
</dbReference>
<evidence type="ECO:0000256" key="1">
    <source>
        <dbReference type="ARBA" id="ARBA00004613"/>
    </source>
</evidence>